<dbReference type="Pfam" id="PF13936">
    <property type="entry name" value="HTH_38"/>
    <property type="match status" value="1"/>
</dbReference>
<dbReference type="PROSITE" id="PS50994">
    <property type="entry name" value="INTEGRASE"/>
    <property type="match status" value="1"/>
</dbReference>
<evidence type="ECO:0000259" key="2">
    <source>
        <dbReference type="PROSITE" id="PS50994"/>
    </source>
</evidence>
<dbReference type="AlphaFoldDB" id="A0A412EW75"/>
<gene>
    <name evidence="3" type="ORF">DWY33_16165</name>
</gene>
<dbReference type="PANTHER" id="PTHR10948">
    <property type="entry name" value="TRANSPOSASE"/>
    <property type="match status" value="1"/>
</dbReference>
<dbReference type="InterPro" id="IPR036397">
    <property type="entry name" value="RNaseH_sf"/>
</dbReference>
<reference evidence="3 4" key="1">
    <citation type="submission" date="2018-08" db="EMBL/GenBank/DDBJ databases">
        <title>A genome reference for cultivated species of the human gut microbiota.</title>
        <authorList>
            <person name="Zou Y."/>
            <person name="Xue W."/>
            <person name="Luo G."/>
        </authorList>
    </citation>
    <scope>NUCLEOTIDE SEQUENCE [LARGE SCALE GENOMIC DNA]</scope>
    <source>
        <strain evidence="3 4">AF25-11</strain>
    </source>
</reference>
<sequence>MAIKDLVYFFYSPFQGMIYWLYRLLSAGKGADMNYYNASGQMDLSDRIAIETGICIGESFKKIAKRLRRHPSTIAHEVKENRTFIKGNYPNGKDCRMARQCTVRNLCGCDEEACNTKCRLCRGVDCTKVCDRYVSVACHKFDSPPYVCNNCKDKKLCNKDKYIYSAKFADAAVTRRRSESRQGVRLSDEKKEELDELVTRLVKKGQPLTHIYAEHENEMPVCLRTLYNYIDEGALSIKNIDLRRKTGYKPRKKKYNDINGFHSMEYRQCRTYEDFEYAMKFKYSEDEVTEMDTVKGVRESGKRLLTMIFRKNNVMLLFLMPDGKAESVKRVLDYLETGLGIDVFRRLFPVILTDNGSEFKKVDELELTLDEDGFLVYRTSLYYCDPMASWQKGCIEKNHEFIRYAVPKGKSLNPYTQEDMTLLMNHINSVKRPGLGNKSPYELVEEDDEDFKALMSLLKMHLIPPDEVHLMPDLFVKK</sequence>
<dbReference type="SUPFAM" id="SSF53098">
    <property type="entry name" value="Ribonuclease H-like"/>
    <property type="match status" value="1"/>
</dbReference>
<dbReference type="GO" id="GO:0006310">
    <property type="term" value="P:DNA recombination"/>
    <property type="evidence" value="ECO:0007669"/>
    <property type="project" value="UniProtKB-KW"/>
</dbReference>
<dbReference type="Proteomes" id="UP000283652">
    <property type="component" value="Unassembled WGS sequence"/>
</dbReference>
<accession>A0A412EW75</accession>
<dbReference type="GO" id="GO:0032196">
    <property type="term" value="P:transposition"/>
    <property type="evidence" value="ECO:0007669"/>
    <property type="project" value="TreeGrafter"/>
</dbReference>
<evidence type="ECO:0000313" key="4">
    <source>
        <dbReference type="Proteomes" id="UP000283652"/>
    </source>
</evidence>
<organism evidence="3 4">
    <name type="scientific">Dorea formicigenerans</name>
    <dbReference type="NCBI Taxonomy" id="39486"/>
    <lineage>
        <taxon>Bacteria</taxon>
        <taxon>Bacillati</taxon>
        <taxon>Bacillota</taxon>
        <taxon>Clostridia</taxon>
        <taxon>Lachnospirales</taxon>
        <taxon>Lachnospiraceae</taxon>
        <taxon>Dorea</taxon>
    </lineage>
</organism>
<evidence type="ECO:0000256" key="1">
    <source>
        <dbReference type="ARBA" id="ARBA00023172"/>
    </source>
</evidence>
<name>A0A412EW75_9FIRM</name>
<feature type="domain" description="Integrase catalytic" evidence="2">
    <location>
        <begin position="281"/>
        <end position="448"/>
    </location>
</feature>
<dbReference type="InterPro" id="IPR051917">
    <property type="entry name" value="Transposase-Integrase"/>
</dbReference>
<dbReference type="GO" id="GO:0004803">
    <property type="term" value="F:transposase activity"/>
    <property type="evidence" value="ECO:0007669"/>
    <property type="project" value="TreeGrafter"/>
</dbReference>
<dbReference type="EMBL" id="QRUK01000074">
    <property type="protein sequence ID" value="RGR52530.1"/>
    <property type="molecule type" value="Genomic_DNA"/>
</dbReference>
<dbReference type="InterPro" id="IPR053392">
    <property type="entry name" value="Transposase_IS30-like"/>
</dbReference>
<dbReference type="Gene3D" id="3.30.420.10">
    <property type="entry name" value="Ribonuclease H-like superfamily/Ribonuclease H"/>
    <property type="match status" value="1"/>
</dbReference>
<keyword evidence="1" id="KW-0233">DNA recombination</keyword>
<dbReference type="PANTHER" id="PTHR10948:SF23">
    <property type="entry name" value="TRANSPOSASE INSI FOR INSERTION SEQUENCE ELEMENT IS30A-RELATED"/>
    <property type="match status" value="1"/>
</dbReference>
<dbReference type="InterPro" id="IPR001584">
    <property type="entry name" value="Integrase_cat-core"/>
</dbReference>
<proteinExistence type="predicted"/>
<dbReference type="GO" id="GO:0003676">
    <property type="term" value="F:nucleic acid binding"/>
    <property type="evidence" value="ECO:0007669"/>
    <property type="project" value="InterPro"/>
</dbReference>
<evidence type="ECO:0000313" key="3">
    <source>
        <dbReference type="EMBL" id="RGR52530.1"/>
    </source>
</evidence>
<dbReference type="InterPro" id="IPR012337">
    <property type="entry name" value="RNaseH-like_sf"/>
</dbReference>
<dbReference type="GO" id="GO:0005829">
    <property type="term" value="C:cytosol"/>
    <property type="evidence" value="ECO:0007669"/>
    <property type="project" value="TreeGrafter"/>
</dbReference>
<comment type="caution">
    <text evidence="3">The sequence shown here is derived from an EMBL/GenBank/DDBJ whole genome shotgun (WGS) entry which is preliminary data.</text>
</comment>
<protein>
    <submittedName>
        <fullName evidence="3">IS30 family transposase</fullName>
    </submittedName>
</protein>
<dbReference type="NCBIfam" id="NF033563">
    <property type="entry name" value="transpos_IS30"/>
    <property type="match status" value="1"/>
</dbReference>
<dbReference type="GO" id="GO:0015074">
    <property type="term" value="P:DNA integration"/>
    <property type="evidence" value="ECO:0007669"/>
    <property type="project" value="InterPro"/>
</dbReference>
<dbReference type="InterPro" id="IPR025246">
    <property type="entry name" value="IS30-like_HTH"/>
</dbReference>